<dbReference type="PANTHER" id="PTHR10815:SF13">
    <property type="entry name" value="METHYLATED-DNA--PROTEIN-CYSTEINE METHYLTRANSFERASE"/>
    <property type="match status" value="1"/>
</dbReference>
<evidence type="ECO:0000313" key="8">
    <source>
        <dbReference type="EMBL" id="SDX41629.1"/>
    </source>
</evidence>
<accession>A0A1H3BKL1</accession>
<evidence type="ECO:0000313" key="9">
    <source>
        <dbReference type="Proteomes" id="UP000198640"/>
    </source>
</evidence>
<dbReference type="NCBIfam" id="TIGR00589">
    <property type="entry name" value="ogt"/>
    <property type="match status" value="1"/>
</dbReference>
<dbReference type="AlphaFoldDB" id="A0A1H3BKL1"/>
<keyword evidence="5" id="KW-0234">DNA repair</keyword>
<dbReference type="GO" id="GO:0003908">
    <property type="term" value="F:methylated-DNA-[protein]-cysteine S-methyltransferase activity"/>
    <property type="evidence" value="ECO:0007669"/>
    <property type="project" value="UniProtKB-EC"/>
</dbReference>
<gene>
    <name evidence="8" type="ORF">SAMN05421881_100130</name>
</gene>
<dbReference type="GO" id="GO:0006281">
    <property type="term" value="P:DNA repair"/>
    <property type="evidence" value="ECO:0007669"/>
    <property type="project" value="UniProtKB-KW"/>
</dbReference>
<comment type="catalytic activity">
    <reaction evidence="6">
        <text>a 6-O-methyl-2'-deoxyguanosine in DNA + L-cysteinyl-[protein] = S-methyl-L-cysteinyl-[protein] + a 2'-deoxyguanosine in DNA</text>
        <dbReference type="Rhea" id="RHEA:24000"/>
        <dbReference type="Rhea" id="RHEA-COMP:10131"/>
        <dbReference type="Rhea" id="RHEA-COMP:10132"/>
        <dbReference type="Rhea" id="RHEA-COMP:11367"/>
        <dbReference type="Rhea" id="RHEA-COMP:11368"/>
        <dbReference type="ChEBI" id="CHEBI:29950"/>
        <dbReference type="ChEBI" id="CHEBI:82612"/>
        <dbReference type="ChEBI" id="CHEBI:85445"/>
        <dbReference type="ChEBI" id="CHEBI:85448"/>
        <dbReference type="EC" id="2.1.1.63"/>
    </reaction>
</comment>
<dbReference type="CDD" id="cd06445">
    <property type="entry name" value="ATase"/>
    <property type="match status" value="1"/>
</dbReference>
<feature type="domain" description="Methylated-DNA-[protein]-cysteine S-methyltransferase DNA binding" evidence="7">
    <location>
        <begin position="86"/>
        <end position="168"/>
    </location>
</feature>
<dbReference type="InterPro" id="IPR001497">
    <property type="entry name" value="MethylDNA_cys_MeTrfase_AS"/>
</dbReference>
<dbReference type="Pfam" id="PF01035">
    <property type="entry name" value="DNA_binding_1"/>
    <property type="match status" value="1"/>
</dbReference>
<dbReference type="InterPro" id="IPR014048">
    <property type="entry name" value="MethylDNA_cys_MeTrfase_DNA-bd"/>
</dbReference>
<dbReference type="PANTHER" id="PTHR10815">
    <property type="entry name" value="METHYLATED-DNA--PROTEIN-CYSTEINE METHYLTRANSFERASE"/>
    <property type="match status" value="1"/>
</dbReference>
<proteinExistence type="predicted"/>
<organism evidence="8 9">
    <name type="scientific">Nitrosomonas halophila</name>
    <dbReference type="NCBI Taxonomy" id="44576"/>
    <lineage>
        <taxon>Bacteria</taxon>
        <taxon>Pseudomonadati</taxon>
        <taxon>Pseudomonadota</taxon>
        <taxon>Betaproteobacteria</taxon>
        <taxon>Nitrosomonadales</taxon>
        <taxon>Nitrosomonadaceae</taxon>
        <taxon>Nitrosomonas</taxon>
    </lineage>
</organism>
<comment type="catalytic activity">
    <reaction evidence="1">
        <text>a 4-O-methyl-thymidine in DNA + L-cysteinyl-[protein] = a thymidine in DNA + S-methyl-L-cysteinyl-[protein]</text>
        <dbReference type="Rhea" id="RHEA:53428"/>
        <dbReference type="Rhea" id="RHEA-COMP:10131"/>
        <dbReference type="Rhea" id="RHEA-COMP:10132"/>
        <dbReference type="Rhea" id="RHEA-COMP:13555"/>
        <dbReference type="Rhea" id="RHEA-COMP:13556"/>
        <dbReference type="ChEBI" id="CHEBI:29950"/>
        <dbReference type="ChEBI" id="CHEBI:82612"/>
        <dbReference type="ChEBI" id="CHEBI:137386"/>
        <dbReference type="ChEBI" id="CHEBI:137387"/>
        <dbReference type="EC" id="2.1.1.63"/>
    </reaction>
</comment>
<keyword evidence="3 8" id="KW-0808">Transferase</keyword>
<protein>
    <submittedName>
        <fullName evidence="8">Methylated-DNA-[protein]-cysteine S-methyltransferase</fullName>
    </submittedName>
</protein>
<evidence type="ECO:0000259" key="7">
    <source>
        <dbReference type="Pfam" id="PF01035"/>
    </source>
</evidence>
<dbReference type="RefSeq" id="WP_090410876.1">
    <property type="nucleotide sequence ID" value="NZ_FNOY01000001.1"/>
</dbReference>
<evidence type="ECO:0000256" key="5">
    <source>
        <dbReference type="ARBA" id="ARBA00023204"/>
    </source>
</evidence>
<dbReference type="InterPro" id="IPR036388">
    <property type="entry name" value="WH-like_DNA-bd_sf"/>
</dbReference>
<keyword evidence="4" id="KW-0227">DNA damage</keyword>
<evidence type="ECO:0000256" key="1">
    <source>
        <dbReference type="ARBA" id="ARBA00001286"/>
    </source>
</evidence>
<dbReference type="GO" id="GO:0032259">
    <property type="term" value="P:methylation"/>
    <property type="evidence" value="ECO:0007669"/>
    <property type="project" value="UniProtKB-KW"/>
</dbReference>
<evidence type="ECO:0000256" key="6">
    <source>
        <dbReference type="ARBA" id="ARBA00049348"/>
    </source>
</evidence>
<evidence type="ECO:0000256" key="3">
    <source>
        <dbReference type="ARBA" id="ARBA00022679"/>
    </source>
</evidence>
<keyword evidence="2 8" id="KW-0489">Methyltransferase</keyword>
<dbReference type="InterPro" id="IPR036631">
    <property type="entry name" value="MGMT_N_sf"/>
</dbReference>
<dbReference type="Gene3D" id="1.10.10.10">
    <property type="entry name" value="Winged helix-like DNA-binding domain superfamily/Winged helix DNA-binding domain"/>
    <property type="match status" value="1"/>
</dbReference>
<dbReference type="SUPFAM" id="SSF46767">
    <property type="entry name" value="Methylated DNA-protein cysteine methyltransferase, C-terminal domain"/>
    <property type="match status" value="1"/>
</dbReference>
<dbReference type="Proteomes" id="UP000198640">
    <property type="component" value="Unassembled WGS sequence"/>
</dbReference>
<sequence>MTAGQHKAQSTVPERDYQARLIMPFAVLGIRIEEDWLTDIDYLPLHTPALKPVSPFAAEVCRQLLAYLDDPKFVFDLSLHIGGTPHQQRVWQCIQAIPPGATCSYAEIAHKLHSAPRAVGQACGANRLPIIIPCHRVIAKNGKLGGFMHASDGMPLTIKQWLLQHERV</sequence>
<evidence type="ECO:0000256" key="2">
    <source>
        <dbReference type="ARBA" id="ARBA00022603"/>
    </source>
</evidence>
<keyword evidence="9" id="KW-1185">Reference proteome</keyword>
<dbReference type="SUPFAM" id="SSF53155">
    <property type="entry name" value="Methylated DNA-protein cysteine methyltransferase domain"/>
    <property type="match status" value="1"/>
</dbReference>
<dbReference type="InterPro" id="IPR036217">
    <property type="entry name" value="MethylDNA_cys_MeTrfase_DNAb"/>
</dbReference>
<dbReference type="OrthoDB" id="9802228at2"/>
<reference evidence="8 9" key="1">
    <citation type="submission" date="2016-10" db="EMBL/GenBank/DDBJ databases">
        <authorList>
            <person name="de Groot N.N."/>
        </authorList>
    </citation>
    <scope>NUCLEOTIDE SEQUENCE [LARGE SCALE GENOMIC DNA]</scope>
    <source>
        <strain evidence="8 9">Nm1</strain>
    </source>
</reference>
<dbReference type="STRING" id="44576.SAMN05421881_100130"/>
<dbReference type="PROSITE" id="PS00374">
    <property type="entry name" value="MGMT"/>
    <property type="match status" value="1"/>
</dbReference>
<dbReference type="EMBL" id="FNOY01000001">
    <property type="protein sequence ID" value="SDX41629.1"/>
    <property type="molecule type" value="Genomic_DNA"/>
</dbReference>
<evidence type="ECO:0000256" key="4">
    <source>
        <dbReference type="ARBA" id="ARBA00022763"/>
    </source>
</evidence>
<name>A0A1H3BKL1_9PROT</name>